<dbReference type="CDD" id="cd00071">
    <property type="entry name" value="GMPK"/>
    <property type="match status" value="1"/>
</dbReference>
<comment type="similarity">
    <text evidence="2">Belongs to the MAGUK family.</text>
</comment>
<dbReference type="Gene3D" id="3.40.50.300">
    <property type="entry name" value="P-loop containing nucleotide triphosphate hydrolases"/>
    <property type="match status" value="1"/>
</dbReference>
<dbReference type="InterPro" id="IPR001452">
    <property type="entry name" value="SH3_domain"/>
</dbReference>
<dbReference type="Gene3D" id="2.30.42.10">
    <property type="match status" value="1"/>
</dbReference>
<dbReference type="GeneID" id="112910686"/>
<dbReference type="Pfam" id="PF00595">
    <property type="entry name" value="PDZ"/>
    <property type="match status" value="1"/>
</dbReference>
<dbReference type="RefSeq" id="XP_072603182.1">
    <property type="nucleotide sequence ID" value="XM_072747081.1"/>
</dbReference>
<dbReference type="InterPro" id="IPR008144">
    <property type="entry name" value="Guanylate_kin-like_dom"/>
</dbReference>
<dbReference type="CDD" id="cd10832">
    <property type="entry name" value="PDZ_MPP6-MPP2-like"/>
    <property type="match status" value="1"/>
</dbReference>
<dbReference type="PROSITE" id="PS51022">
    <property type="entry name" value="L27"/>
    <property type="match status" value="1"/>
</dbReference>
<dbReference type="InterPro" id="IPR035602">
    <property type="entry name" value="MPP2_SH3"/>
</dbReference>
<evidence type="ECO:0000259" key="9">
    <source>
        <dbReference type="PROSITE" id="PS50106"/>
    </source>
</evidence>
<dbReference type="InterPro" id="IPR036034">
    <property type="entry name" value="PDZ_sf"/>
</dbReference>
<dbReference type="SUPFAM" id="SSF101288">
    <property type="entry name" value="L27 domain"/>
    <property type="match status" value="1"/>
</dbReference>
<dbReference type="InterPro" id="IPR036028">
    <property type="entry name" value="SH3-like_dom_sf"/>
</dbReference>
<keyword evidence="4" id="KW-0597">Phosphoprotein</keyword>
<evidence type="ECO:0000313" key="13">
    <source>
        <dbReference type="RefSeq" id="XP_072603182.1"/>
    </source>
</evidence>
<dbReference type="FunFam" id="3.40.50.300:FF:000146">
    <property type="entry name" value="MAGUK p55 subfamily member 6 isoform X1"/>
    <property type="match status" value="1"/>
</dbReference>
<dbReference type="SMART" id="SM00326">
    <property type="entry name" value="SH3"/>
    <property type="match status" value="1"/>
</dbReference>
<reference evidence="11" key="3">
    <citation type="submission" date="2025-05" db="UniProtKB">
        <authorList>
            <consortium name="RefSeq"/>
        </authorList>
    </citation>
    <scope>NUCLEOTIDE SEQUENCE [LARGE SCALE GENOMIC DNA]</scope>
</reference>
<dbReference type="PANTHER" id="PTHR23122">
    <property type="entry name" value="MEMBRANE-ASSOCIATED GUANYLATE KINASE MAGUK"/>
    <property type="match status" value="1"/>
</dbReference>
<dbReference type="InterPro" id="IPR036892">
    <property type="entry name" value="L27_dom_sf"/>
</dbReference>
<evidence type="ECO:0000259" key="10">
    <source>
        <dbReference type="PROSITE" id="PS51022"/>
    </source>
</evidence>
<dbReference type="InterPro" id="IPR004172">
    <property type="entry name" value="L27_dom"/>
</dbReference>
<name>A0A3Q7RB01_VULVU</name>
<dbReference type="SMART" id="SM00072">
    <property type="entry name" value="GuKc"/>
    <property type="match status" value="1"/>
</dbReference>
<dbReference type="Gene3D" id="2.30.30.40">
    <property type="entry name" value="SH3 Domains"/>
    <property type="match status" value="1"/>
</dbReference>
<dbReference type="InterPro" id="IPR020590">
    <property type="entry name" value="Guanylate_kinase_CS"/>
</dbReference>
<feature type="domain" description="L27" evidence="10">
    <location>
        <begin position="54"/>
        <end position="112"/>
    </location>
</feature>
<sequence>MPVAATNSESAMQQVLDNLGSLPNATGAAELDLIFLRGIMESPIAHERLEETKLEAVRDNNLELVQEILRDLAQLAEQSSTAAELARILQEPHFQSLLETHDSVASKTYETPPPSPGLDPTFSNQPVPPDAVRMVGIRKTAGEHLGVTFRVEGGELVIARILHGGMVAQQGLLHVGDIIKEVNGQPVGSDPRALQELLRSASGSVILKILPSYQEPHLPRQVFVKCHFDYDPARDSLIPCKEAGLRFSAGDLLQIVNQDDANWWQACHVEGGSAGLIPSQLLEEKRKAFVKRDLELTPTSGTLCGSLSGKKKKRMMYLTTKNAEFDRHELLIYEEVARMPPFRRKTLVLIGAQGVGRRSLKNKLIMWDPDRYGTTVPYTSRRPKDSEREGQGYSFVSRSEMEADIRAGRYLEHGEYEGNLYGTRIDSIRGVVAAGKVCVLDVNPQAVKVLRTAEFVPYVVFIEAPDFETLRAMNRAALESGVSTKQLTEADLRRTVEESSRIQRGYGHYFDLSLVNTNLERTFRELQAAMEKLRTEPQWVPVSWVY</sequence>
<feature type="domain" description="Guanylate kinase-like" evidence="8">
    <location>
        <begin position="344"/>
        <end position="531"/>
    </location>
</feature>
<dbReference type="AlphaFoldDB" id="A0A3Q7RB01"/>
<dbReference type="InterPro" id="IPR050716">
    <property type="entry name" value="MAGUK"/>
</dbReference>
<dbReference type="PROSITE" id="PS00856">
    <property type="entry name" value="GUANYLATE_KINASE_1"/>
    <property type="match status" value="1"/>
</dbReference>
<reference evidence="12" key="2">
    <citation type="submission" date="2025-04" db="UniProtKB">
        <authorList>
            <consortium name="RefSeq"/>
        </authorList>
    </citation>
    <scope>IDENTIFICATION</scope>
    <source>
        <strain evidence="12">TameXAggressive cross</strain>
        <tissue evidence="12">Blood</tissue>
        <tissue evidence="13">Cell line</tissue>
    </source>
</reference>
<dbReference type="SMART" id="SM00228">
    <property type="entry name" value="PDZ"/>
    <property type="match status" value="1"/>
</dbReference>
<dbReference type="FunFam" id="3.30.63.10:FF:000002">
    <property type="entry name" value="Guanylate kinase 1"/>
    <property type="match status" value="1"/>
</dbReference>
<dbReference type="InterPro" id="IPR008145">
    <property type="entry name" value="GK/Ca_channel_bsu"/>
</dbReference>
<evidence type="ECO:0000259" key="7">
    <source>
        <dbReference type="PROSITE" id="PS50002"/>
    </source>
</evidence>
<evidence type="ECO:0000256" key="4">
    <source>
        <dbReference type="ARBA" id="ARBA00022553"/>
    </source>
</evidence>
<dbReference type="GO" id="GO:0016020">
    <property type="term" value="C:membrane"/>
    <property type="evidence" value="ECO:0007669"/>
    <property type="project" value="UniProtKB-SubCell"/>
</dbReference>
<dbReference type="FunFam" id="2.30.42.10:FF:000047">
    <property type="entry name" value="MAGUK p55 subfamily member 6"/>
    <property type="match status" value="1"/>
</dbReference>
<dbReference type="SMART" id="SM00569">
    <property type="entry name" value="L27"/>
    <property type="match status" value="2"/>
</dbReference>
<feature type="domain" description="PDZ" evidence="9">
    <location>
        <begin position="134"/>
        <end position="213"/>
    </location>
</feature>
<dbReference type="Pfam" id="PF02828">
    <property type="entry name" value="L27"/>
    <property type="match status" value="1"/>
</dbReference>
<dbReference type="FunFam" id="2.30.30.40:FF:000069">
    <property type="entry name" value="MAGUK p55 subfamily member 6"/>
    <property type="match status" value="1"/>
</dbReference>
<dbReference type="CDD" id="cd12037">
    <property type="entry name" value="SH3_MPP2"/>
    <property type="match status" value="1"/>
</dbReference>
<dbReference type="PROSITE" id="PS50106">
    <property type="entry name" value="PDZ"/>
    <property type="match status" value="1"/>
</dbReference>
<evidence type="ECO:0000256" key="6">
    <source>
        <dbReference type="PROSITE-ProRule" id="PRU00192"/>
    </source>
</evidence>
<protein>
    <submittedName>
        <fullName evidence="12 13">MAGUK p55 subfamily member 2 isoform X4</fullName>
    </submittedName>
</protein>
<evidence type="ECO:0000256" key="1">
    <source>
        <dbReference type="ARBA" id="ARBA00004370"/>
    </source>
</evidence>
<dbReference type="SUPFAM" id="SSF50156">
    <property type="entry name" value="PDZ domain-like"/>
    <property type="match status" value="1"/>
</dbReference>
<accession>A0A3Q7RB01</accession>
<evidence type="ECO:0000256" key="3">
    <source>
        <dbReference type="ARBA" id="ARBA00022443"/>
    </source>
</evidence>
<evidence type="ECO:0000313" key="12">
    <source>
        <dbReference type="RefSeq" id="XP_025842722.1"/>
    </source>
</evidence>
<gene>
    <name evidence="12 13 14" type="primary">MPP2</name>
</gene>
<dbReference type="Proteomes" id="UP001652641">
    <property type="component" value="Chromosome 2"/>
</dbReference>
<dbReference type="InterPro" id="IPR027417">
    <property type="entry name" value="P-loop_NTPase"/>
</dbReference>
<feature type="domain" description="SH3" evidence="7">
    <location>
        <begin position="219"/>
        <end position="287"/>
    </location>
</feature>
<comment type="subcellular location">
    <subcellularLocation>
        <location evidence="1">Membrane</location>
    </subcellularLocation>
</comment>
<dbReference type="InterPro" id="IPR001478">
    <property type="entry name" value="PDZ"/>
</dbReference>
<dbReference type="PROSITE" id="PS50052">
    <property type="entry name" value="GUANYLATE_KINASE_2"/>
    <property type="match status" value="1"/>
</dbReference>
<reference key="1">
    <citation type="submission" date="2019-01" db="UniProtKB">
        <authorList>
            <consortium name="RefSeq"/>
        </authorList>
    </citation>
    <scope>IDENTIFICATION</scope>
    <source>
        <tissue evidence="14">Cell line</tissue>
    </source>
</reference>
<dbReference type="RefSeq" id="XP_025842722.1">
    <property type="nucleotide sequence ID" value="XM_025986937.1"/>
</dbReference>
<proteinExistence type="inferred from homology"/>
<evidence type="ECO:0000256" key="2">
    <source>
        <dbReference type="ARBA" id="ARBA00007014"/>
    </source>
</evidence>
<dbReference type="InterPro" id="IPR014775">
    <property type="entry name" value="L27_C"/>
</dbReference>
<dbReference type="GO" id="GO:0043226">
    <property type="term" value="C:organelle"/>
    <property type="evidence" value="ECO:0007669"/>
    <property type="project" value="UniProtKB-ARBA"/>
</dbReference>
<evidence type="ECO:0000313" key="14">
    <source>
        <dbReference type="RefSeq" id="XP_072603183.1"/>
    </source>
</evidence>
<evidence type="ECO:0000259" key="8">
    <source>
        <dbReference type="PROSITE" id="PS50052"/>
    </source>
</evidence>
<dbReference type="SUPFAM" id="SSF50044">
    <property type="entry name" value="SH3-domain"/>
    <property type="match status" value="1"/>
</dbReference>
<dbReference type="Pfam" id="PF00625">
    <property type="entry name" value="Guanylate_kin"/>
    <property type="match status" value="1"/>
</dbReference>
<keyword evidence="3 6" id="KW-0728">SH3 domain</keyword>
<dbReference type="SUPFAM" id="SSF52540">
    <property type="entry name" value="P-loop containing nucleoside triphosphate hydrolases"/>
    <property type="match status" value="1"/>
</dbReference>
<dbReference type="CTD" id="4355"/>
<dbReference type="Gene3D" id="1.10.287.650">
    <property type="entry name" value="L27 domain"/>
    <property type="match status" value="1"/>
</dbReference>
<dbReference type="PROSITE" id="PS50002">
    <property type="entry name" value="SH3"/>
    <property type="match status" value="1"/>
</dbReference>
<keyword evidence="5" id="KW-0472">Membrane</keyword>
<organism evidence="11 12">
    <name type="scientific">Vulpes vulpes</name>
    <name type="common">Red fox</name>
    <dbReference type="NCBI Taxonomy" id="9627"/>
    <lineage>
        <taxon>Eukaryota</taxon>
        <taxon>Metazoa</taxon>
        <taxon>Chordata</taxon>
        <taxon>Craniata</taxon>
        <taxon>Vertebrata</taxon>
        <taxon>Euteleostomi</taxon>
        <taxon>Mammalia</taxon>
        <taxon>Eutheria</taxon>
        <taxon>Laurasiatheria</taxon>
        <taxon>Carnivora</taxon>
        <taxon>Caniformia</taxon>
        <taxon>Canidae</taxon>
        <taxon>Vulpes</taxon>
    </lineage>
</organism>
<keyword evidence="11" id="KW-1185">Reference proteome</keyword>
<dbReference type="RefSeq" id="XP_072603183.1">
    <property type="nucleotide sequence ID" value="XM_072747082.1"/>
</dbReference>
<evidence type="ECO:0000313" key="11">
    <source>
        <dbReference type="Proteomes" id="UP001652641"/>
    </source>
</evidence>
<evidence type="ECO:0000256" key="5">
    <source>
        <dbReference type="ARBA" id="ARBA00023136"/>
    </source>
</evidence>
<dbReference type="Pfam" id="PF07653">
    <property type="entry name" value="SH3_2"/>
    <property type="match status" value="1"/>
</dbReference>